<protein>
    <submittedName>
        <fullName evidence="1">Carboxypeptidase-like regulatory domain-containing protein</fullName>
    </submittedName>
</protein>
<reference evidence="1 2" key="1">
    <citation type="submission" date="2022-10" db="EMBL/GenBank/DDBJ databases">
        <title>Comparative genomics and taxonomic characterization of three novel marine species of genus Reichenbachiella exhibiting antioxidant and polysaccharide degradation activities.</title>
        <authorList>
            <person name="Muhammad N."/>
            <person name="Lee Y.-J."/>
            <person name="Ko J."/>
            <person name="Kim S.-G."/>
        </authorList>
    </citation>
    <scope>NUCLEOTIDE SEQUENCE [LARGE SCALE GENOMIC DNA]</scope>
    <source>
        <strain evidence="1 2">ABR2-5</strain>
    </source>
</reference>
<sequence>MKNQINLSVPKPCQEKWSNFDKTEIGGYCSSCQTNVIDFTVMTDDEIKAYFRSGQSSGCGRFLSHQLRDYNLSSTHNSKWSWIPAGLLSLLLLGQQDAEAKIYKKVQMEQQDTSFSLSEKPMLQGHTLRGTVVDEDNEPLPGASVYIKGDSIGTVTDIDGAFEFPRSVQVGEVLVFSFIGFEHKEVKIKENMLESLEVMLVMMEYDIMGEVVVVGGYQASTPWYKRIWNALTPW</sequence>
<dbReference type="Proteomes" id="UP001300692">
    <property type="component" value="Unassembled WGS sequence"/>
</dbReference>
<dbReference type="EMBL" id="JAOYOD010000001">
    <property type="protein sequence ID" value="MCV9385916.1"/>
    <property type="molecule type" value="Genomic_DNA"/>
</dbReference>
<name>A0ABT3CQB5_9BACT</name>
<dbReference type="Pfam" id="PF13715">
    <property type="entry name" value="CarbopepD_reg_2"/>
    <property type="match status" value="1"/>
</dbReference>
<dbReference type="Gene3D" id="2.60.40.1120">
    <property type="entry name" value="Carboxypeptidase-like, regulatory domain"/>
    <property type="match status" value="1"/>
</dbReference>
<keyword evidence="2" id="KW-1185">Reference proteome</keyword>
<proteinExistence type="predicted"/>
<accession>A0ABT3CQB5</accession>
<dbReference type="InterPro" id="IPR008969">
    <property type="entry name" value="CarboxyPept-like_regulatory"/>
</dbReference>
<organism evidence="1 2">
    <name type="scientific">Reichenbachiella ulvae</name>
    <dbReference type="NCBI Taxonomy" id="2980104"/>
    <lineage>
        <taxon>Bacteria</taxon>
        <taxon>Pseudomonadati</taxon>
        <taxon>Bacteroidota</taxon>
        <taxon>Cytophagia</taxon>
        <taxon>Cytophagales</taxon>
        <taxon>Reichenbachiellaceae</taxon>
        <taxon>Reichenbachiella</taxon>
    </lineage>
</organism>
<evidence type="ECO:0000313" key="1">
    <source>
        <dbReference type="EMBL" id="MCV9385916.1"/>
    </source>
</evidence>
<gene>
    <name evidence="1" type="ORF">N7U62_04540</name>
</gene>
<comment type="caution">
    <text evidence="1">The sequence shown here is derived from an EMBL/GenBank/DDBJ whole genome shotgun (WGS) entry which is preliminary data.</text>
</comment>
<dbReference type="RefSeq" id="WP_264136698.1">
    <property type="nucleotide sequence ID" value="NZ_JAOYOD010000001.1"/>
</dbReference>
<evidence type="ECO:0000313" key="2">
    <source>
        <dbReference type="Proteomes" id="UP001300692"/>
    </source>
</evidence>
<dbReference type="SUPFAM" id="SSF49464">
    <property type="entry name" value="Carboxypeptidase regulatory domain-like"/>
    <property type="match status" value="1"/>
</dbReference>